<protein>
    <submittedName>
        <fullName evidence="1">Uncharacterized protein</fullName>
    </submittedName>
</protein>
<evidence type="ECO:0000313" key="4">
    <source>
        <dbReference type="Proteomes" id="UP001432292"/>
    </source>
</evidence>
<dbReference type="RefSeq" id="WP_159476885.1">
    <property type="nucleotide sequence ID" value="NZ_BAAATH010000005.1"/>
</dbReference>
<dbReference type="OrthoDB" id="4125635at2"/>
<organism evidence="1 3">
    <name type="scientific">Streptomyces caniferus</name>
    <dbReference type="NCBI Taxonomy" id="285557"/>
    <lineage>
        <taxon>Bacteria</taxon>
        <taxon>Bacillati</taxon>
        <taxon>Actinomycetota</taxon>
        <taxon>Actinomycetes</taxon>
        <taxon>Kitasatosporales</taxon>
        <taxon>Streptomycetaceae</taxon>
        <taxon>Streptomyces</taxon>
    </lineage>
</organism>
<sequence>MEGTGADRGRRVRGRGARACGLLLVFVLVGLVSACSRESSEEKLRTQATSPGAESRRAVEERKMRALIERLTAVEGLEHVLTRLTDSCAEPHNGSVFEGNRSPYVLRCGMRAVAYFGVRGDITAVLPRIRVAGVATWGPQDGQGRDMPYAAGTVTYALDYHRAHGRRPDGSLLPAPTLVAPGLRIDWDRPGPPLPNRVAEPAPCPAAGSGIYQRCSTVPKAPPSVAAARARYGTVLAFGLGDGSAASSAYDYFTVPGPA</sequence>
<proteinExistence type="predicted"/>
<dbReference type="EMBL" id="CP108473">
    <property type="protein sequence ID" value="WUS27615.1"/>
    <property type="molecule type" value="Genomic_DNA"/>
</dbReference>
<evidence type="ECO:0000313" key="2">
    <source>
        <dbReference type="EMBL" id="WUS27615.1"/>
    </source>
</evidence>
<reference evidence="1 3" key="1">
    <citation type="submission" date="2019-12" db="EMBL/GenBank/DDBJ databases">
        <title>Whole genome shotgun sequence of Streptomyces caniferus NBRC 15389.</title>
        <authorList>
            <person name="Ichikawa N."/>
            <person name="Kimura A."/>
            <person name="Kitahashi Y."/>
            <person name="Komaki H."/>
            <person name="Tamura T."/>
        </authorList>
    </citation>
    <scope>NUCLEOTIDE SEQUENCE [LARGE SCALE GENOMIC DNA]</scope>
    <source>
        <strain evidence="1 3">NBRC 15389</strain>
    </source>
</reference>
<dbReference type="EMBL" id="BLIN01000005">
    <property type="protein sequence ID" value="GFE07377.1"/>
    <property type="molecule type" value="Genomic_DNA"/>
</dbReference>
<evidence type="ECO:0000313" key="3">
    <source>
        <dbReference type="Proteomes" id="UP000435837"/>
    </source>
</evidence>
<dbReference type="GeneID" id="96633171"/>
<name>A0A640S8I9_9ACTN</name>
<accession>A0A640S8I9</accession>
<dbReference type="AlphaFoldDB" id="A0A640S8I9"/>
<reference evidence="2" key="2">
    <citation type="submission" date="2022-10" db="EMBL/GenBank/DDBJ databases">
        <title>The complete genomes of actinobacterial strains from the NBC collection.</title>
        <authorList>
            <person name="Joergensen T.S."/>
            <person name="Alvarez Arevalo M."/>
            <person name="Sterndorff E.B."/>
            <person name="Faurdal D."/>
            <person name="Vuksanovic O."/>
            <person name="Mourched A.-S."/>
            <person name="Charusanti P."/>
            <person name="Shaw S."/>
            <person name="Blin K."/>
            <person name="Weber T."/>
        </authorList>
    </citation>
    <scope>NUCLEOTIDE SEQUENCE</scope>
    <source>
        <strain evidence="2">NBC_01256</strain>
    </source>
</reference>
<evidence type="ECO:0000313" key="1">
    <source>
        <dbReference type="EMBL" id="GFE07377.1"/>
    </source>
</evidence>
<dbReference type="Proteomes" id="UP001432292">
    <property type="component" value="Chromosome"/>
</dbReference>
<keyword evidence="4" id="KW-1185">Reference proteome</keyword>
<dbReference type="Proteomes" id="UP000435837">
    <property type="component" value="Unassembled WGS sequence"/>
</dbReference>
<gene>
    <name evidence="2" type="ORF">OG727_38045</name>
    <name evidence="1" type="ORF">Scani_36450</name>
</gene>